<accession>A0A316YPR5</accession>
<dbReference type="EC" id="2.7.4.2" evidence="3"/>
<dbReference type="AlphaFoldDB" id="A0A316YPR5"/>
<dbReference type="FunCoup" id="A0A316YPR5">
    <property type="interactions" value="79"/>
</dbReference>
<evidence type="ECO:0000256" key="7">
    <source>
        <dbReference type="ARBA" id="ARBA00022777"/>
    </source>
</evidence>
<sequence length="586" mass="61209">MATPASARKETVVSAPGKVLIAGGYLVLDPAYPGLVISTSSRFYTVVRTRDGEASGRFPVKVLSPQFVGAEWGFVVSIQGEEVTLVQTKETYTSPHAGPNPFLSLSILYALRLAKETRGTDALAASLSPGGLDIYVLADNDFYSQRSSSGAAPSTSELQSIPPFQSQGKPIKDVHKTGLGSSAAMTTSLVGSLLIHLGAVPTAPDGSLPSESLALIHNTAQLAHCAAQGKVGSGFDVSAAVWGSHLFRRFDKDVIQGILDRGERVAVEGSPEAETSDSSETLWPALQPSNPLWHPSPLSSGQVGETHPTAVEGLAASISDNLKVARPAPMALPPRFEMVLADVDAGSNTPSLVGKVTEWKRSKPEWAKQLYRILASANQTLADSLFSLTLAYGQDPEAYDEAVELAASKKSKEWDALVKEKPSSVLKLLIETRNAMRSVQGGMRELGRQAGAPVEPNEMGDVIKASIDGSEGIVGGGVPGAGGYDAMFLLYLRPPSVGNGSAPGRDKVEQLWSEWTALSVGPLLCSAGGSASASTAALEQQAKMLSQVHGGQPSGAAPAVAAPTNDGGLRLVSVDEVKGLKDALER</sequence>
<evidence type="ECO:0000256" key="13">
    <source>
        <dbReference type="SAM" id="MobiDB-lite"/>
    </source>
</evidence>
<dbReference type="InParanoid" id="A0A316YPR5"/>
<evidence type="ECO:0000256" key="3">
    <source>
        <dbReference type="ARBA" id="ARBA00012958"/>
    </source>
</evidence>
<keyword evidence="4" id="KW-0444">Lipid biosynthesis</keyword>
<evidence type="ECO:0000256" key="4">
    <source>
        <dbReference type="ARBA" id="ARBA00022516"/>
    </source>
</evidence>
<feature type="region of interest" description="Disordered" evidence="13">
    <location>
        <begin position="148"/>
        <end position="169"/>
    </location>
</feature>
<evidence type="ECO:0000256" key="5">
    <source>
        <dbReference type="ARBA" id="ARBA00022679"/>
    </source>
</evidence>
<evidence type="ECO:0000313" key="15">
    <source>
        <dbReference type="Proteomes" id="UP000245768"/>
    </source>
</evidence>
<organism evidence="14 15">
    <name type="scientific">Acaromyces ingoldii</name>
    <dbReference type="NCBI Taxonomy" id="215250"/>
    <lineage>
        <taxon>Eukaryota</taxon>
        <taxon>Fungi</taxon>
        <taxon>Dikarya</taxon>
        <taxon>Basidiomycota</taxon>
        <taxon>Ustilaginomycotina</taxon>
        <taxon>Exobasidiomycetes</taxon>
        <taxon>Exobasidiales</taxon>
        <taxon>Cryptobasidiaceae</taxon>
        <taxon>Acaromyces</taxon>
    </lineage>
</organism>
<evidence type="ECO:0000256" key="11">
    <source>
        <dbReference type="ARBA" id="ARBA00023221"/>
    </source>
</evidence>
<gene>
    <name evidence="14" type="ORF">FA10DRAFT_279832</name>
</gene>
<dbReference type="PANTHER" id="PTHR31814">
    <property type="match status" value="1"/>
</dbReference>
<keyword evidence="8" id="KW-0067">ATP-binding</keyword>
<keyword evidence="7" id="KW-0418">Kinase</keyword>
<dbReference type="GO" id="GO:0019287">
    <property type="term" value="P:isopentenyl diphosphate biosynthetic process, mevalonate pathway"/>
    <property type="evidence" value="ECO:0007669"/>
    <property type="project" value="TreeGrafter"/>
</dbReference>
<comment type="catalytic activity">
    <reaction evidence="12">
        <text>(R)-5-phosphomevalonate + ATP = (R)-5-diphosphomevalonate + ADP</text>
        <dbReference type="Rhea" id="RHEA:16341"/>
        <dbReference type="ChEBI" id="CHEBI:30616"/>
        <dbReference type="ChEBI" id="CHEBI:57557"/>
        <dbReference type="ChEBI" id="CHEBI:58146"/>
        <dbReference type="ChEBI" id="CHEBI:456216"/>
        <dbReference type="EC" id="2.7.4.2"/>
    </reaction>
    <physiologicalReaction direction="left-to-right" evidence="12">
        <dbReference type="Rhea" id="RHEA:16342"/>
    </physiologicalReaction>
</comment>
<dbReference type="PANTHER" id="PTHR31814:SF2">
    <property type="entry name" value="PHOSPHOMEVALONATE KINASE"/>
    <property type="match status" value="1"/>
</dbReference>
<dbReference type="EMBL" id="KZ819636">
    <property type="protein sequence ID" value="PWN90804.1"/>
    <property type="molecule type" value="Genomic_DNA"/>
</dbReference>
<keyword evidence="14" id="KW-0687">Ribonucleoprotein</keyword>
<protein>
    <recommendedName>
        <fullName evidence="3">phosphomevalonate kinase</fullName>
        <ecNumber evidence="3">2.7.4.2</ecNumber>
    </recommendedName>
</protein>
<name>A0A316YPR5_9BASI</name>
<keyword evidence="5" id="KW-0808">Transferase</keyword>
<keyword evidence="6" id="KW-0547">Nucleotide-binding</keyword>
<evidence type="ECO:0000313" key="14">
    <source>
        <dbReference type="EMBL" id="PWN90804.1"/>
    </source>
</evidence>
<dbReference type="InterPro" id="IPR035102">
    <property type="entry name" value="Phosphomevalonate_kinase"/>
</dbReference>
<keyword evidence="15" id="KW-1185">Reference proteome</keyword>
<dbReference type="OrthoDB" id="10262935at2759"/>
<feature type="compositionally biased region" description="Polar residues" evidence="13">
    <location>
        <begin position="148"/>
        <end position="168"/>
    </location>
</feature>
<dbReference type="GO" id="GO:0005777">
    <property type="term" value="C:peroxisome"/>
    <property type="evidence" value="ECO:0007669"/>
    <property type="project" value="TreeGrafter"/>
</dbReference>
<keyword evidence="10" id="KW-0443">Lipid metabolism</keyword>
<dbReference type="GO" id="GO:0010142">
    <property type="term" value="P:farnesyl diphosphate biosynthetic process, mevalonate pathway"/>
    <property type="evidence" value="ECO:0007669"/>
    <property type="project" value="TreeGrafter"/>
</dbReference>
<comment type="similarity">
    <text evidence="2">Belongs to the GHMP kinase family. Mevalonate kinase subfamily.</text>
</comment>
<dbReference type="Gene3D" id="3.30.230.10">
    <property type="match status" value="1"/>
</dbReference>
<evidence type="ECO:0000256" key="1">
    <source>
        <dbReference type="ARBA" id="ARBA00005017"/>
    </source>
</evidence>
<dbReference type="InterPro" id="IPR014721">
    <property type="entry name" value="Ribsml_uS5_D2-typ_fold_subgr"/>
</dbReference>
<evidence type="ECO:0000256" key="9">
    <source>
        <dbReference type="ARBA" id="ARBA00022955"/>
    </source>
</evidence>
<reference evidence="14" key="1">
    <citation type="journal article" date="2018" name="Mol. Biol. Evol.">
        <title>Broad Genomic Sampling Reveals a Smut Pathogenic Ancestry of the Fungal Clade Ustilaginomycotina.</title>
        <authorList>
            <person name="Kijpornyongpan T."/>
            <person name="Mondo S.J."/>
            <person name="Barry K."/>
            <person name="Sandor L."/>
            <person name="Lee J."/>
            <person name="Lipzen A."/>
            <person name="Pangilinan J."/>
            <person name="LaButti K."/>
            <person name="Hainaut M."/>
            <person name="Henrissat B."/>
            <person name="Grigoriev I.V."/>
            <person name="Spatafora J.W."/>
            <person name="Aime M.C."/>
        </authorList>
    </citation>
    <scope>NUCLEOTIDE SEQUENCE [LARGE SCALE GENOMIC DNA]</scope>
    <source>
        <strain evidence="14">MCA 4198</strain>
    </source>
</reference>
<dbReference type="PIRSF" id="PIRSF017288">
    <property type="entry name" value="PMK_GHMP_euk"/>
    <property type="match status" value="1"/>
</dbReference>
<comment type="pathway">
    <text evidence="1">Isoprenoid biosynthesis; isopentenyl diphosphate biosynthesis via mevalonate pathway; isopentenyl diphosphate from (R)-mevalonate: step 2/3.</text>
</comment>
<dbReference type="InterPro" id="IPR016005">
    <property type="entry name" value="Erg8"/>
</dbReference>
<keyword evidence="11" id="KW-0753">Steroid metabolism</keyword>
<dbReference type="SUPFAM" id="SSF54211">
    <property type="entry name" value="Ribosomal protein S5 domain 2-like"/>
    <property type="match status" value="1"/>
</dbReference>
<evidence type="ECO:0000256" key="8">
    <source>
        <dbReference type="ARBA" id="ARBA00022840"/>
    </source>
</evidence>
<keyword evidence="14" id="KW-0689">Ribosomal protein</keyword>
<dbReference type="GO" id="GO:0005840">
    <property type="term" value="C:ribosome"/>
    <property type="evidence" value="ECO:0007669"/>
    <property type="project" value="UniProtKB-KW"/>
</dbReference>
<dbReference type="STRING" id="215250.A0A316YPR5"/>
<evidence type="ECO:0000256" key="6">
    <source>
        <dbReference type="ARBA" id="ARBA00022741"/>
    </source>
</evidence>
<keyword evidence="9" id="KW-0752">Steroid biosynthesis</keyword>
<evidence type="ECO:0000256" key="10">
    <source>
        <dbReference type="ARBA" id="ARBA00023098"/>
    </source>
</evidence>
<evidence type="ECO:0000256" key="2">
    <source>
        <dbReference type="ARBA" id="ARBA00006495"/>
    </source>
</evidence>
<dbReference type="GO" id="GO:0004631">
    <property type="term" value="F:phosphomevalonate kinase activity"/>
    <property type="evidence" value="ECO:0007669"/>
    <property type="project" value="UniProtKB-EC"/>
</dbReference>
<dbReference type="InterPro" id="IPR020568">
    <property type="entry name" value="Ribosomal_Su5_D2-typ_SF"/>
</dbReference>
<dbReference type="GO" id="GO:0006696">
    <property type="term" value="P:ergosterol biosynthetic process"/>
    <property type="evidence" value="ECO:0007669"/>
    <property type="project" value="TreeGrafter"/>
</dbReference>
<dbReference type="GeneID" id="37045488"/>
<dbReference type="GO" id="GO:0005524">
    <property type="term" value="F:ATP binding"/>
    <property type="evidence" value="ECO:0007669"/>
    <property type="project" value="UniProtKB-KW"/>
</dbReference>
<dbReference type="RefSeq" id="XP_025378002.1">
    <property type="nucleotide sequence ID" value="XM_025523572.1"/>
</dbReference>
<evidence type="ECO:0000256" key="12">
    <source>
        <dbReference type="ARBA" id="ARBA00029326"/>
    </source>
</evidence>
<proteinExistence type="inferred from homology"/>
<dbReference type="Proteomes" id="UP000245768">
    <property type="component" value="Unassembled WGS sequence"/>
</dbReference>